<name>A0A5C7IEU7_9ROSI</name>
<dbReference type="SUPFAM" id="SSF49503">
    <property type="entry name" value="Cupredoxins"/>
    <property type="match status" value="1"/>
</dbReference>
<evidence type="ECO:0000313" key="4">
    <source>
        <dbReference type="Proteomes" id="UP000323000"/>
    </source>
</evidence>
<comment type="caution">
    <text evidence="3">The sequence shown here is derived from an EMBL/GenBank/DDBJ whole genome shotgun (WGS) entry which is preliminary data.</text>
</comment>
<evidence type="ECO:0000313" key="3">
    <source>
        <dbReference type="EMBL" id="TXG67860.1"/>
    </source>
</evidence>
<dbReference type="InterPro" id="IPR003245">
    <property type="entry name" value="Phytocyanin_dom"/>
</dbReference>
<feature type="region of interest" description="Disordered" evidence="1">
    <location>
        <begin position="210"/>
        <end position="239"/>
    </location>
</feature>
<dbReference type="AlphaFoldDB" id="A0A5C7IEU7"/>
<dbReference type="PANTHER" id="PTHR33021">
    <property type="entry name" value="BLUE COPPER PROTEIN"/>
    <property type="match status" value="1"/>
</dbReference>
<organism evidence="3 4">
    <name type="scientific">Acer yangbiense</name>
    <dbReference type="NCBI Taxonomy" id="1000413"/>
    <lineage>
        <taxon>Eukaryota</taxon>
        <taxon>Viridiplantae</taxon>
        <taxon>Streptophyta</taxon>
        <taxon>Embryophyta</taxon>
        <taxon>Tracheophyta</taxon>
        <taxon>Spermatophyta</taxon>
        <taxon>Magnoliopsida</taxon>
        <taxon>eudicotyledons</taxon>
        <taxon>Gunneridae</taxon>
        <taxon>Pentapetalae</taxon>
        <taxon>rosids</taxon>
        <taxon>malvids</taxon>
        <taxon>Sapindales</taxon>
        <taxon>Sapindaceae</taxon>
        <taxon>Hippocastanoideae</taxon>
        <taxon>Acereae</taxon>
        <taxon>Acer</taxon>
    </lineage>
</organism>
<dbReference type="Gene3D" id="2.60.40.420">
    <property type="entry name" value="Cupredoxins - blue copper proteins"/>
    <property type="match status" value="1"/>
</dbReference>
<dbReference type="OrthoDB" id="691587at2759"/>
<dbReference type="Pfam" id="PF02298">
    <property type="entry name" value="Cu_bind_like"/>
    <property type="match status" value="1"/>
</dbReference>
<protein>
    <recommendedName>
        <fullName evidence="2">Phytocyanin domain-containing protein</fullName>
    </recommendedName>
</protein>
<keyword evidence="4" id="KW-1185">Reference proteome</keyword>
<dbReference type="InterPro" id="IPR039391">
    <property type="entry name" value="Phytocyanin-like"/>
</dbReference>
<dbReference type="EMBL" id="VAHF01000003">
    <property type="protein sequence ID" value="TXG67860.1"/>
    <property type="molecule type" value="Genomic_DNA"/>
</dbReference>
<reference evidence="4" key="1">
    <citation type="journal article" date="2019" name="Gigascience">
        <title>De novo genome assembly of the endangered Acer yangbiense, a plant species with extremely small populations endemic to Yunnan Province, China.</title>
        <authorList>
            <person name="Yang J."/>
            <person name="Wariss H.M."/>
            <person name="Tao L."/>
            <person name="Zhang R."/>
            <person name="Yun Q."/>
            <person name="Hollingsworth P."/>
            <person name="Dao Z."/>
            <person name="Luo G."/>
            <person name="Guo H."/>
            <person name="Ma Y."/>
            <person name="Sun W."/>
        </authorList>
    </citation>
    <scope>NUCLEOTIDE SEQUENCE [LARGE SCALE GENOMIC DNA]</scope>
    <source>
        <strain evidence="4">cv. Malutang</strain>
    </source>
</reference>
<evidence type="ECO:0000259" key="2">
    <source>
        <dbReference type="PROSITE" id="PS51485"/>
    </source>
</evidence>
<dbReference type="Proteomes" id="UP000323000">
    <property type="component" value="Chromosome 3"/>
</dbReference>
<dbReference type="PANTHER" id="PTHR33021:SF253">
    <property type="entry name" value="EARLY NODULIN-LIKE PROTEIN 9"/>
    <property type="match status" value="1"/>
</dbReference>
<feature type="region of interest" description="Disordered" evidence="1">
    <location>
        <begin position="259"/>
        <end position="287"/>
    </location>
</feature>
<evidence type="ECO:0000256" key="1">
    <source>
        <dbReference type="SAM" id="MobiDB-lite"/>
    </source>
</evidence>
<feature type="domain" description="Phytocyanin" evidence="2">
    <location>
        <begin position="44"/>
        <end position="139"/>
    </location>
</feature>
<gene>
    <name evidence="3" type="ORF">EZV62_009135</name>
</gene>
<dbReference type="GO" id="GO:0005886">
    <property type="term" value="C:plasma membrane"/>
    <property type="evidence" value="ECO:0007669"/>
    <property type="project" value="TreeGrafter"/>
</dbReference>
<dbReference type="GO" id="GO:0009055">
    <property type="term" value="F:electron transfer activity"/>
    <property type="evidence" value="ECO:0007669"/>
    <property type="project" value="InterPro"/>
</dbReference>
<proteinExistence type="predicted"/>
<feature type="region of interest" description="Disordered" evidence="1">
    <location>
        <begin position="145"/>
        <end position="183"/>
    </location>
</feature>
<dbReference type="PROSITE" id="PS51485">
    <property type="entry name" value="PHYTOCYANIN"/>
    <property type="match status" value="1"/>
</dbReference>
<feature type="region of interest" description="Disordered" evidence="1">
    <location>
        <begin position="457"/>
        <end position="492"/>
    </location>
</feature>
<accession>A0A5C7IEU7</accession>
<dbReference type="InterPro" id="IPR008972">
    <property type="entry name" value="Cupredoxin"/>
</dbReference>
<sequence length="492" mass="52441">MASLMSLILNGDQYQKRKRGGGAAYHALGFLCVMLFIQKSCATTQFLVGGKGNWGAPTDNSTVNYNQWAESQRFQIGYSLVLQVTREAYTNCSTTDTPMANFTDGHTVFTFNRSGAFYFISGNEDNCKNNEKLVVVVLADRSQHNSTQTNIAPSPAPAGEDSPPSGTVEINPTPAPESPPNAASYTSISLAGSIIGAVFAASEEWEITSGRDWRNRSSSGSKLQRHIRGGGHVVHSSKREGVWRSGFKVDQSFAQAVKSNQHNKAPRAQEEVGDNHGIGSGFGSPSQSFSSLGIRGIERKAGDVSNKGVKPNLIKRKGCVDGLLPVKGKEIWVRKPKLRSKPFLFGNSSINLAKNKGVGGIDFNKESESSSSSDVVGDRLAGFFRYKGENSNAGNDFGMVSTDEAQILALNYKSPSPPLARFNVTSSGPVLVSNLDRGKGPSLNVWVDLTNKAMGSKDSNLGNSLVPQDSTAQISVSSSKSPGASTSDGTVV</sequence>